<evidence type="ECO:0000256" key="10">
    <source>
        <dbReference type="ARBA" id="ARBA00023273"/>
    </source>
</evidence>
<feature type="coiled-coil region" evidence="12">
    <location>
        <begin position="595"/>
        <end position="643"/>
    </location>
</feature>
<evidence type="ECO:0000256" key="1">
    <source>
        <dbReference type="ARBA" id="ARBA00004245"/>
    </source>
</evidence>
<keyword evidence="4" id="KW-0597">Phosphoprotein</keyword>
<dbReference type="Pfam" id="PF23203">
    <property type="entry name" value="KIF21A"/>
    <property type="match status" value="1"/>
</dbReference>
<accession>A0A212CRA0</accession>
<dbReference type="GO" id="GO:0008017">
    <property type="term" value="F:microtubule binding"/>
    <property type="evidence" value="ECO:0007669"/>
    <property type="project" value="InterPro"/>
</dbReference>
<evidence type="ECO:0000256" key="12">
    <source>
        <dbReference type="SAM" id="Coils"/>
    </source>
</evidence>
<feature type="domain" description="Kinesin motor" evidence="14">
    <location>
        <begin position="1"/>
        <end position="359"/>
    </location>
</feature>
<dbReference type="SUPFAM" id="SSF52540">
    <property type="entry name" value="P-loop containing nucleoside triphosphate hydrolases"/>
    <property type="match status" value="1"/>
</dbReference>
<keyword evidence="8 12" id="KW-0175">Coiled coil</keyword>
<keyword evidence="6 11" id="KW-0547">Nucleotide-binding</keyword>
<proteinExistence type="inferred from homology"/>
<evidence type="ECO:0000256" key="4">
    <source>
        <dbReference type="ARBA" id="ARBA00022553"/>
    </source>
</evidence>
<keyword evidence="3" id="KW-0963">Cytoplasm</keyword>
<feature type="compositionally biased region" description="Polar residues" evidence="13">
    <location>
        <begin position="1141"/>
        <end position="1163"/>
    </location>
</feature>
<dbReference type="GO" id="GO:0003777">
    <property type="term" value="F:microtubule motor activity"/>
    <property type="evidence" value="ECO:0007669"/>
    <property type="project" value="InterPro"/>
</dbReference>
<evidence type="ECO:0000256" key="13">
    <source>
        <dbReference type="SAM" id="MobiDB-lite"/>
    </source>
</evidence>
<comment type="similarity">
    <text evidence="11">Belongs to the TRAFAC class myosin-kinesin ATPase superfamily. Kinesin family.</text>
</comment>
<dbReference type="InterPro" id="IPR019821">
    <property type="entry name" value="Kinesin_motor_CS"/>
</dbReference>
<dbReference type="PROSITE" id="PS00411">
    <property type="entry name" value="KINESIN_MOTOR_1"/>
    <property type="match status" value="1"/>
</dbReference>
<keyword evidence="9" id="KW-0206">Cytoskeleton</keyword>
<dbReference type="PANTHER" id="PTHR47969:SF32">
    <property type="entry name" value="KINESIN-LIKE PROTEIN KIF21B ISOFORM X1"/>
    <property type="match status" value="1"/>
</dbReference>
<dbReference type="GO" id="GO:0005524">
    <property type="term" value="F:ATP binding"/>
    <property type="evidence" value="ECO:0007669"/>
    <property type="project" value="UniProtKB-UniRule"/>
</dbReference>
<feature type="region of interest" description="Disordered" evidence="13">
    <location>
        <begin position="721"/>
        <end position="760"/>
    </location>
</feature>
<dbReference type="GO" id="GO:0042995">
    <property type="term" value="C:cell projection"/>
    <property type="evidence" value="ECO:0007669"/>
    <property type="project" value="UniProtKB-SubCell"/>
</dbReference>
<keyword evidence="5" id="KW-0493">Microtubule</keyword>
<feature type="region of interest" description="Disordered" evidence="13">
    <location>
        <begin position="458"/>
        <end position="544"/>
    </location>
</feature>
<evidence type="ECO:0000256" key="8">
    <source>
        <dbReference type="ARBA" id="ARBA00023054"/>
    </source>
</evidence>
<dbReference type="InterPro" id="IPR001752">
    <property type="entry name" value="Kinesin_motor_dom"/>
</dbReference>
<dbReference type="SMART" id="SM00129">
    <property type="entry name" value="KISc"/>
    <property type="match status" value="1"/>
</dbReference>
<dbReference type="InterPro" id="IPR027417">
    <property type="entry name" value="P-loop_NTPase"/>
</dbReference>
<dbReference type="Pfam" id="PF23204">
    <property type="entry name" value="KIF21A_2nd"/>
    <property type="match status" value="1"/>
</dbReference>
<dbReference type="InterPro" id="IPR056532">
    <property type="entry name" value="KIF21A/B_hel_2"/>
</dbReference>
<evidence type="ECO:0000256" key="9">
    <source>
        <dbReference type="ARBA" id="ARBA00023212"/>
    </source>
</evidence>
<keyword evidence="11" id="KW-0505">Motor protein</keyword>
<reference evidence="15 16" key="1">
    <citation type="journal article" date="2018" name="Mol. Genet. Genomics">
        <title>The red deer Cervus elaphus genome CerEla1.0: sequencing, annotating, genes, and chromosomes.</title>
        <authorList>
            <person name="Bana N.A."/>
            <person name="Nyiri A."/>
            <person name="Nagy J."/>
            <person name="Frank K."/>
            <person name="Nagy T."/>
            <person name="Steger V."/>
            <person name="Schiller M."/>
            <person name="Lakatos P."/>
            <person name="Sugar L."/>
            <person name="Horn P."/>
            <person name="Barta E."/>
            <person name="Orosz L."/>
        </authorList>
    </citation>
    <scope>NUCLEOTIDE SEQUENCE [LARGE SCALE GENOMIC DNA]</scope>
    <source>
        <strain evidence="15">Hungarian</strain>
    </source>
</reference>
<dbReference type="PANTHER" id="PTHR47969">
    <property type="entry name" value="CHROMOSOME-ASSOCIATED KINESIN KIF4A-RELATED"/>
    <property type="match status" value="1"/>
</dbReference>
<feature type="region of interest" description="Disordered" evidence="13">
    <location>
        <begin position="651"/>
        <end position="675"/>
    </location>
</feature>
<feature type="binding site" evidence="11">
    <location>
        <begin position="80"/>
        <end position="87"/>
    </location>
    <ligand>
        <name>ATP</name>
        <dbReference type="ChEBI" id="CHEBI:30616"/>
    </ligand>
</feature>
<dbReference type="InterPro" id="IPR056533">
    <property type="entry name" value="KIF21A/B_hel_1"/>
</dbReference>
<gene>
    <name evidence="15" type="ORF">Celaphus_00011286</name>
</gene>
<dbReference type="InterPro" id="IPR036961">
    <property type="entry name" value="Kinesin_motor_dom_sf"/>
</dbReference>
<feature type="compositionally biased region" description="Polar residues" evidence="13">
    <location>
        <begin position="731"/>
        <end position="744"/>
    </location>
</feature>
<sequence>LPPAPGRIRPQLSKEKIEGCHICTSVTPGEPQVLLGKDKAFTYDFVFDLDTWQEKIYSTCVSKLVEGCFEGYNATVLAYGQTGAGKTYTMGTGFDVATAEEEQGIIPRAIAHLFGGIAERKRRAQEQGVAGPEFKVSAQFLEVRGLADRRGIQLLCRGKSPELKPQENRGGWGASQGQSPRLQSRAGVWLERAPGAPAMPAYTQPHLLPAQLYNEEILDLFDSARDPDARHRKSNIKIHEDASGSIYTTGVTSRLISSQEELIQCLKQGALSRTTASTQMNVQSSRSHAIFTIHLCQTRLCARPDLVNEAVSRLPDGAPPASEYETLTAKFHLVDLAGSERLKRTGATGERAKEGISINCGLVGTEPEGCWGQRARSPLGAHWSSPSASRAPNYIREIEELRTKLLESEAMNESLRRSLSRASARSPYSLGASPVTPASSMEDASEVIRRAKQDLERLKKKEVRQRRKSPEKEAFKKRAKLQQENSEETDDNDAEEEDEEREESGCEEEEGREDEDEDSGSEESLVDSDSDPEEKGCPHQAAPAHRGMSYFLSPLVTEWSRLARGRPCPHPLTPGPKHPSQPVSAPTEVNYQADLADLTCEIEIKQKLIDELENSQRRLQTLKHQYEEKLILLQNKIRDTQLERDRVLQNLSEAPPCPARPRPLRTPSHPPRGPAPPYILESFLSPGTMECYTEEKANKIKADYEKRLREMNRDLQKLQAAQKEHARLLKNHSSVVQSESTFPSRGSGEDPQGPRPVQWSPVRAQCTSPRVWAASTCGPDQGSEDAGDLVALMKQMREEQQRRRLVETKRTREIAQLRKEQRRQEVSALRRLAKPMSERVAGRVGLKSPVLDSGAEVSASTTSSEAESGARCVSSIVRQWDRKINHFLGGHPAPTVPGARPARKKFQKKGASQSFSKAARLKWQSLERRILDIVMQRMTIVNLEADMEWLIKKREELSLLQEALRRKRERLQAESPEEEKGLQELAEEIEGLQVAQKEAQIRLLEGRLRQTDIAGSSQNHVLLEALRDKAEARPELQALIHNVQQENGYASTDEEVSEFSEGSFSQSFTMKGSTSHDDFKFKGEPKLSAQMKAVSAECLGPPLDVSTKNITKSLASLVEIKEDGVGLSVRDPYYRDKVSRTISLPTRGSTFPRQSRGAETSPLTRRKSYDRGQPIR</sequence>
<comment type="caution">
    <text evidence="15">The sequence shown here is derived from an EMBL/GenBank/DDBJ whole genome shotgun (WGS) entry which is preliminary data.</text>
</comment>
<feature type="region of interest" description="Disordered" evidence="13">
    <location>
        <begin position="888"/>
        <end position="913"/>
    </location>
</feature>
<dbReference type="OrthoDB" id="3176171at2759"/>
<dbReference type="GO" id="GO:0005875">
    <property type="term" value="C:microtubule associated complex"/>
    <property type="evidence" value="ECO:0007669"/>
    <property type="project" value="TreeGrafter"/>
</dbReference>
<dbReference type="PRINTS" id="PR00380">
    <property type="entry name" value="KINESINHEAVY"/>
</dbReference>
<dbReference type="Gene3D" id="3.40.850.10">
    <property type="entry name" value="Kinesin motor domain"/>
    <property type="match status" value="2"/>
</dbReference>
<keyword evidence="10" id="KW-0966">Cell projection</keyword>
<dbReference type="InterPro" id="IPR027640">
    <property type="entry name" value="Kinesin-like_fam"/>
</dbReference>
<organism evidence="15 16">
    <name type="scientific">Cervus elaphus hippelaphus</name>
    <name type="common">European red deer</name>
    <dbReference type="NCBI Taxonomy" id="46360"/>
    <lineage>
        <taxon>Eukaryota</taxon>
        <taxon>Metazoa</taxon>
        <taxon>Chordata</taxon>
        <taxon>Craniata</taxon>
        <taxon>Vertebrata</taxon>
        <taxon>Euteleostomi</taxon>
        <taxon>Mammalia</taxon>
        <taxon>Eutheria</taxon>
        <taxon>Laurasiatheria</taxon>
        <taxon>Artiodactyla</taxon>
        <taxon>Ruminantia</taxon>
        <taxon>Pecora</taxon>
        <taxon>Cervidae</taxon>
        <taxon>Cervinae</taxon>
        <taxon>Cervus</taxon>
    </lineage>
</organism>
<feature type="compositionally biased region" description="Pro residues" evidence="13">
    <location>
        <begin position="568"/>
        <end position="579"/>
    </location>
</feature>
<evidence type="ECO:0000256" key="2">
    <source>
        <dbReference type="ARBA" id="ARBA00004316"/>
    </source>
</evidence>
<feature type="region of interest" description="Disordered" evidence="13">
    <location>
        <begin position="418"/>
        <end position="445"/>
    </location>
</feature>
<protein>
    <recommendedName>
        <fullName evidence="14">Kinesin motor domain-containing protein</fullName>
    </recommendedName>
</protein>
<dbReference type="EMBL" id="MKHE01000014">
    <property type="protein sequence ID" value="OWK08528.1"/>
    <property type="molecule type" value="Genomic_DNA"/>
</dbReference>
<feature type="coiled-coil region" evidence="12">
    <location>
        <begin position="950"/>
        <end position="1002"/>
    </location>
</feature>
<evidence type="ECO:0000313" key="15">
    <source>
        <dbReference type="EMBL" id="OWK08528.1"/>
    </source>
</evidence>
<feature type="region of interest" description="Disordered" evidence="13">
    <location>
        <begin position="566"/>
        <end position="585"/>
    </location>
</feature>
<feature type="region of interest" description="Disordered" evidence="13">
    <location>
        <begin position="1141"/>
        <end position="1176"/>
    </location>
</feature>
<evidence type="ECO:0000256" key="7">
    <source>
        <dbReference type="ARBA" id="ARBA00022840"/>
    </source>
</evidence>
<evidence type="ECO:0000313" key="16">
    <source>
        <dbReference type="Proteomes" id="UP000242450"/>
    </source>
</evidence>
<evidence type="ECO:0000256" key="6">
    <source>
        <dbReference type="ARBA" id="ARBA00022741"/>
    </source>
</evidence>
<comment type="subcellular location">
    <subcellularLocation>
        <location evidence="2">Cell projection</location>
    </subcellularLocation>
    <subcellularLocation>
        <location evidence="1">Cytoplasm</location>
        <location evidence="1">Cytoskeleton</location>
    </subcellularLocation>
</comment>
<evidence type="ECO:0000256" key="5">
    <source>
        <dbReference type="ARBA" id="ARBA00022701"/>
    </source>
</evidence>
<dbReference type="Pfam" id="PF25764">
    <property type="entry name" value="KIF21A_4th"/>
    <property type="match status" value="1"/>
</dbReference>
<dbReference type="AlphaFoldDB" id="A0A212CRA0"/>
<dbReference type="GO" id="GO:0051231">
    <property type="term" value="P:spindle elongation"/>
    <property type="evidence" value="ECO:0007669"/>
    <property type="project" value="TreeGrafter"/>
</dbReference>
<evidence type="ECO:0000259" key="14">
    <source>
        <dbReference type="PROSITE" id="PS50067"/>
    </source>
</evidence>
<dbReference type="Pfam" id="PF00225">
    <property type="entry name" value="Kinesin"/>
    <property type="match status" value="1"/>
</dbReference>
<keyword evidence="16" id="KW-1185">Reference proteome</keyword>
<feature type="compositionally biased region" description="Acidic residues" evidence="13">
    <location>
        <begin position="485"/>
        <end position="532"/>
    </location>
</feature>
<dbReference type="PROSITE" id="PS50067">
    <property type="entry name" value="KINESIN_MOTOR_2"/>
    <property type="match status" value="1"/>
</dbReference>
<dbReference type="GO" id="GO:0007018">
    <property type="term" value="P:microtubule-based movement"/>
    <property type="evidence" value="ECO:0007669"/>
    <property type="project" value="InterPro"/>
</dbReference>
<feature type="non-terminal residue" evidence="15">
    <location>
        <position position="1"/>
    </location>
</feature>
<evidence type="ECO:0000256" key="3">
    <source>
        <dbReference type="ARBA" id="ARBA00022490"/>
    </source>
</evidence>
<dbReference type="Proteomes" id="UP000242450">
    <property type="component" value="Chromosome 14"/>
</dbReference>
<feature type="region of interest" description="Disordered" evidence="13">
    <location>
        <begin position="158"/>
        <end position="181"/>
    </location>
</feature>
<dbReference type="GO" id="GO:0005874">
    <property type="term" value="C:microtubule"/>
    <property type="evidence" value="ECO:0007669"/>
    <property type="project" value="UniProtKB-KW"/>
</dbReference>
<name>A0A212CRA0_CEREH</name>
<evidence type="ECO:0000256" key="11">
    <source>
        <dbReference type="PROSITE-ProRule" id="PRU00283"/>
    </source>
</evidence>
<keyword evidence="7 11" id="KW-0067">ATP-binding</keyword>
<dbReference type="GO" id="GO:0007052">
    <property type="term" value="P:mitotic spindle organization"/>
    <property type="evidence" value="ECO:0007669"/>
    <property type="project" value="TreeGrafter"/>
</dbReference>